<keyword evidence="2" id="KW-1185">Reference proteome</keyword>
<dbReference type="EMBL" id="CP048268">
    <property type="protein sequence ID" value="QYN53087.1"/>
    <property type="molecule type" value="Genomic_DNA"/>
</dbReference>
<evidence type="ECO:0000313" key="2">
    <source>
        <dbReference type="Proteomes" id="UP000826550"/>
    </source>
</evidence>
<proteinExistence type="predicted"/>
<accession>A0ABX8WBB9</accession>
<gene>
    <name evidence="1" type="ORF">GYM71_06485</name>
</gene>
<name>A0ABX8WBB9_9LACO</name>
<sequence>MKVKEGKERNEAIKQINDDEELRKIAREDPNAILLHDPEGSVITLVCGNSCYKSSEDFLVHRLKVLNGSLNKLCKELDFDTCDFFESLLLGIEDDELDELVIEAYDGESLGDLYNETV</sequence>
<dbReference type="Proteomes" id="UP000826550">
    <property type="component" value="Chromosome"/>
</dbReference>
<reference evidence="1 2" key="1">
    <citation type="submission" date="2020-01" db="EMBL/GenBank/DDBJ databases">
        <title>Vast differences in strain-level diversity in the gut microbiota of two closely related honey bee species.</title>
        <authorList>
            <person name="Ellegaard K.M."/>
            <person name="Suenami S."/>
            <person name="Miyazaki R."/>
            <person name="Engel P."/>
        </authorList>
    </citation>
    <scope>NUCLEOTIDE SEQUENCE [LARGE SCALE GENOMIC DNA]</scope>
    <source>
        <strain evidence="1 2">ESL0416</strain>
    </source>
</reference>
<dbReference type="RefSeq" id="WP_220219887.1">
    <property type="nucleotide sequence ID" value="NZ_CP048268.1"/>
</dbReference>
<protein>
    <submittedName>
        <fullName evidence="1">Uncharacterized protein</fullName>
    </submittedName>
</protein>
<organism evidence="1 2">
    <name type="scientific">Lactobacillus panisapium</name>
    <dbReference type="NCBI Taxonomy" id="2012495"/>
    <lineage>
        <taxon>Bacteria</taxon>
        <taxon>Bacillati</taxon>
        <taxon>Bacillota</taxon>
        <taxon>Bacilli</taxon>
        <taxon>Lactobacillales</taxon>
        <taxon>Lactobacillaceae</taxon>
        <taxon>Lactobacillus</taxon>
    </lineage>
</organism>
<evidence type="ECO:0000313" key="1">
    <source>
        <dbReference type="EMBL" id="QYN53087.1"/>
    </source>
</evidence>